<evidence type="ECO:0000313" key="3">
    <source>
        <dbReference type="Proteomes" id="UP000186112"/>
    </source>
</evidence>
<sequence>MLVDKSQLTNYATAPLYDEKTYDEKREEQKRLKREKALKRRKRQKMIFKLTCISSIALFTVVSFFVLKGYSTISETRMNITSLEKRRNELEQTKFSIISELEEAKSSVKISEEAMYKLSMDYPNSDQVVYLSLDGASGKNKHN</sequence>
<keyword evidence="2" id="KW-0132">Cell division</keyword>
<evidence type="ECO:0000313" key="2">
    <source>
        <dbReference type="EMBL" id="OLS03877.1"/>
    </source>
</evidence>
<evidence type="ECO:0000256" key="1">
    <source>
        <dbReference type="SAM" id="Phobius"/>
    </source>
</evidence>
<keyword evidence="1" id="KW-0812">Transmembrane</keyword>
<dbReference type="OrthoDB" id="1707751at2"/>
<reference evidence="2 3" key="1">
    <citation type="submission" date="2016-02" db="EMBL/GenBank/DDBJ databases">
        <title>Genome sequence of Tissierella creatinophila DSM 6911.</title>
        <authorList>
            <person name="Poehlein A."/>
            <person name="Daniel R."/>
        </authorList>
    </citation>
    <scope>NUCLEOTIDE SEQUENCE [LARGE SCALE GENOMIC DNA]</scope>
    <source>
        <strain evidence="2 3">DSM 6911</strain>
    </source>
</reference>
<dbReference type="GO" id="GO:0051301">
    <property type="term" value="P:cell division"/>
    <property type="evidence" value="ECO:0007669"/>
    <property type="project" value="UniProtKB-KW"/>
</dbReference>
<protein>
    <submittedName>
        <fullName evidence="2">Cell division protein FtsL</fullName>
    </submittedName>
</protein>
<keyword evidence="1" id="KW-1133">Transmembrane helix</keyword>
<feature type="transmembrane region" description="Helical" evidence="1">
    <location>
        <begin position="46"/>
        <end position="67"/>
    </location>
</feature>
<accession>A0A1U7M9A4</accession>
<comment type="caution">
    <text evidence="2">The sequence shown here is derived from an EMBL/GenBank/DDBJ whole genome shotgun (WGS) entry which is preliminary data.</text>
</comment>
<keyword evidence="1" id="KW-0472">Membrane</keyword>
<dbReference type="Proteomes" id="UP000186112">
    <property type="component" value="Unassembled WGS sequence"/>
</dbReference>
<organism evidence="2 3">
    <name type="scientific">Tissierella creatinophila DSM 6911</name>
    <dbReference type="NCBI Taxonomy" id="1123403"/>
    <lineage>
        <taxon>Bacteria</taxon>
        <taxon>Bacillati</taxon>
        <taxon>Bacillota</taxon>
        <taxon>Tissierellia</taxon>
        <taxon>Tissierellales</taxon>
        <taxon>Tissierellaceae</taxon>
        <taxon>Tissierella</taxon>
    </lineage>
</organism>
<dbReference type="AlphaFoldDB" id="A0A1U7M9A4"/>
<name>A0A1U7M9A4_TISCR</name>
<proteinExistence type="predicted"/>
<keyword evidence="2" id="KW-0131">Cell cycle</keyword>
<dbReference type="RefSeq" id="WP_075723986.1">
    <property type="nucleotide sequence ID" value="NZ_LTDM01000001.1"/>
</dbReference>
<gene>
    <name evidence="2" type="primary">ftsL_1</name>
    <name evidence="2" type="ORF">TICRE_00040</name>
</gene>
<dbReference type="EMBL" id="LTDM01000001">
    <property type="protein sequence ID" value="OLS03877.1"/>
    <property type="molecule type" value="Genomic_DNA"/>
</dbReference>
<keyword evidence="3" id="KW-1185">Reference proteome</keyword>